<dbReference type="GO" id="GO:0008237">
    <property type="term" value="F:metallopeptidase activity"/>
    <property type="evidence" value="ECO:0007669"/>
    <property type="project" value="InterPro"/>
</dbReference>
<protein>
    <recommendedName>
        <fullName evidence="2">MPN domain-containing protein</fullName>
    </recommendedName>
</protein>
<sequence length="309" mass="33274">MSQGNFLHLVRPTQPGPQVSPAPLSVQITSVAYHELLDTCLRSNENENNRVIGTLCGSRPTDGVVEIGHAFYVPHYEPEDKDEISIESDHQKLEFQLYKKAHQKNVVLGWFSTTTDAQNDISSTTGLIHDFYNKVSLENGSGALAPGIHITLNLAAGVPQLTAYTASTIGKARPGNSNYYFTPVPCEIVYSASDAQALSWIALAADQDVALPSGDVEVAHVNANAKQLEALVDSYLAYVSKVVSGEIQGDDKLGRALLKELSGSSGLDSAVLAQKFDAHVDDLLMVEHLCGVVKQQLDLSVKLSANFKA</sequence>
<feature type="region of interest" description="Disordered" evidence="1">
    <location>
        <begin position="1"/>
        <end position="21"/>
    </location>
</feature>
<dbReference type="Proteomes" id="UP000094336">
    <property type="component" value="Unassembled WGS sequence"/>
</dbReference>
<gene>
    <name evidence="3" type="ORF">BABINDRAFT_161112</name>
</gene>
<dbReference type="AlphaFoldDB" id="A0A1E3QR07"/>
<dbReference type="InterPro" id="IPR000555">
    <property type="entry name" value="JAMM/MPN+_dom"/>
</dbReference>
<accession>A0A1E3QR07</accession>
<dbReference type="EMBL" id="KV454430">
    <property type="protein sequence ID" value="ODQ80125.1"/>
    <property type="molecule type" value="Genomic_DNA"/>
</dbReference>
<evidence type="ECO:0000256" key="1">
    <source>
        <dbReference type="SAM" id="MobiDB-lite"/>
    </source>
</evidence>
<dbReference type="Pfam" id="PF13012">
    <property type="entry name" value="MitMem_reg"/>
    <property type="match status" value="1"/>
</dbReference>
<dbReference type="SMART" id="SM00232">
    <property type="entry name" value="JAB_MPN"/>
    <property type="match status" value="1"/>
</dbReference>
<organism evidence="3 4">
    <name type="scientific">Babjeviella inositovora NRRL Y-12698</name>
    <dbReference type="NCBI Taxonomy" id="984486"/>
    <lineage>
        <taxon>Eukaryota</taxon>
        <taxon>Fungi</taxon>
        <taxon>Dikarya</taxon>
        <taxon>Ascomycota</taxon>
        <taxon>Saccharomycotina</taxon>
        <taxon>Pichiomycetes</taxon>
        <taxon>Serinales incertae sedis</taxon>
        <taxon>Babjeviella</taxon>
    </lineage>
</organism>
<dbReference type="Pfam" id="PF01398">
    <property type="entry name" value="JAB"/>
    <property type="match status" value="1"/>
</dbReference>
<keyword evidence="4" id="KW-1185">Reference proteome</keyword>
<dbReference type="GO" id="GO:0071541">
    <property type="term" value="C:eukaryotic translation initiation factor 3 complex, eIF3m"/>
    <property type="evidence" value="ECO:0007669"/>
    <property type="project" value="TreeGrafter"/>
</dbReference>
<dbReference type="GO" id="GO:0003743">
    <property type="term" value="F:translation initiation factor activity"/>
    <property type="evidence" value="ECO:0007669"/>
    <property type="project" value="TreeGrafter"/>
</dbReference>
<dbReference type="GeneID" id="30146509"/>
<dbReference type="STRING" id="984486.A0A1E3QR07"/>
<dbReference type="InterPro" id="IPR037518">
    <property type="entry name" value="MPN"/>
</dbReference>
<dbReference type="InterPro" id="IPR024969">
    <property type="entry name" value="EIF3F/CSN6-like_C"/>
</dbReference>
<proteinExistence type="predicted"/>
<dbReference type="PANTHER" id="PTHR10540">
    <property type="entry name" value="EUKARYOTIC TRANSLATION INITIATION FACTOR 3 SUBUNIT F-RELATED"/>
    <property type="match status" value="1"/>
</dbReference>
<dbReference type="RefSeq" id="XP_018985453.1">
    <property type="nucleotide sequence ID" value="XM_019128656.1"/>
</dbReference>
<dbReference type="OrthoDB" id="25498at2759"/>
<dbReference type="PANTHER" id="PTHR10540:SF6">
    <property type="entry name" value="EUKARYOTIC TRANSLATION INITIATION FACTOR 3 SUBUNIT F"/>
    <property type="match status" value="1"/>
</dbReference>
<feature type="domain" description="MPN" evidence="2">
    <location>
        <begin position="26"/>
        <end position="170"/>
    </location>
</feature>
<evidence type="ECO:0000313" key="4">
    <source>
        <dbReference type="Proteomes" id="UP000094336"/>
    </source>
</evidence>
<reference evidence="4" key="1">
    <citation type="submission" date="2016-05" db="EMBL/GenBank/DDBJ databases">
        <title>Comparative genomics of biotechnologically important yeasts.</title>
        <authorList>
            <consortium name="DOE Joint Genome Institute"/>
            <person name="Riley R."/>
            <person name="Haridas S."/>
            <person name="Wolfe K.H."/>
            <person name="Lopes M.R."/>
            <person name="Hittinger C.T."/>
            <person name="Goker M."/>
            <person name="Salamov A."/>
            <person name="Wisecaver J."/>
            <person name="Long T.M."/>
            <person name="Aerts A.L."/>
            <person name="Barry K."/>
            <person name="Choi C."/>
            <person name="Clum A."/>
            <person name="Coughlan A.Y."/>
            <person name="Deshpande S."/>
            <person name="Douglass A.P."/>
            <person name="Hanson S.J."/>
            <person name="Klenk H.-P."/>
            <person name="Labutti K."/>
            <person name="Lapidus A."/>
            <person name="Lindquist E."/>
            <person name="Lipzen A."/>
            <person name="Meier-Kolthoff J.P."/>
            <person name="Ohm R.A."/>
            <person name="Otillar R.P."/>
            <person name="Pangilinan J."/>
            <person name="Peng Y."/>
            <person name="Rokas A."/>
            <person name="Rosa C.A."/>
            <person name="Scheuner C."/>
            <person name="Sibirny A.A."/>
            <person name="Slot J.C."/>
            <person name="Stielow J.B."/>
            <person name="Sun H."/>
            <person name="Kurtzman C.P."/>
            <person name="Blackwell M."/>
            <person name="Grigoriev I.V."/>
            <person name="Jeffries T.W."/>
        </authorList>
    </citation>
    <scope>NUCLEOTIDE SEQUENCE [LARGE SCALE GENOMIC DNA]</scope>
    <source>
        <strain evidence="4">NRRL Y-12698</strain>
    </source>
</reference>
<dbReference type="Gene3D" id="3.40.140.10">
    <property type="entry name" value="Cytidine Deaminase, domain 2"/>
    <property type="match status" value="1"/>
</dbReference>
<dbReference type="PROSITE" id="PS50249">
    <property type="entry name" value="MPN"/>
    <property type="match status" value="1"/>
</dbReference>
<evidence type="ECO:0000313" key="3">
    <source>
        <dbReference type="EMBL" id="ODQ80125.1"/>
    </source>
</evidence>
<evidence type="ECO:0000259" key="2">
    <source>
        <dbReference type="PROSITE" id="PS50249"/>
    </source>
</evidence>
<name>A0A1E3QR07_9ASCO</name>
<dbReference type="GO" id="GO:0031369">
    <property type="term" value="F:translation initiation factor binding"/>
    <property type="evidence" value="ECO:0007669"/>
    <property type="project" value="TreeGrafter"/>
</dbReference>